<evidence type="ECO:0000313" key="1">
    <source>
        <dbReference type="WBParaSite" id="HPLM_0001156701-mRNA-1"/>
    </source>
</evidence>
<dbReference type="AlphaFoldDB" id="A0A0N4WKG2"/>
<reference evidence="1" key="1">
    <citation type="submission" date="2017-02" db="UniProtKB">
        <authorList>
            <consortium name="WormBaseParasite"/>
        </authorList>
    </citation>
    <scope>IDENTIFICATION</scope>
</reference>
<proteinExistence type="predicted"/>
<dbReference type="OMA" id="IDEQYNR"/>
<dbReference type="WBParaSite" id="HPLM_0001156701-mRNA-1">
    <property type="protein sequence ID" value="HPLM_0001156701-mRNA-1"/>
    <property type="gene ID" value="HPLM_0001156701"/>
</dbReference>
<sequence>LRVNREDSVINNIDEQYNRLVEHLHDSAEKAGSLQETKRRLSWKTLELIRRRGIAEVIKEDLIEKRAVLTEAAEAGKSIRKAFQSFINYKTKMTSPCRPGGTVTASQRDEHAVNVIQRAVEKTMLGIPPYTQVQKGIRNSELRRRMKIRMPLFTPRDRKPDGQTSSRKL</sequence>
<accession>A0A0N4WKG2</accession>
<name>A0A0N4WKG2_HAEPC</name>
<protein>
    <submittedName>
        <fullName evidence="1">Si:ch73-389k6.1</fullName>
    </submittedName>
</protein>
<organism evidence="1">
    <name type="scientific">Haemonchus placei</name>
    <name type="common">Barber's pole worm</name>
    <dbReference type="NCBI Taxonomy" id="6290"/>
    <lineage>
        <taxon>Eukaryota</taxon>
        <taxon>Metazoa</taxon>
        <taxon>Ecdysozoa</taxon>
        <taxon>Nematoda</taxon>
        <taxon>Chromadorea</taxon>
        <taxon>Rhabditida</taxon>
        <taxon>Rhabditina</taxon>
        <taxon>Rhabditomorpha</taxon>
        <taxon>Strongyloidea</taxon>
        <taxon>Trichostrongylidae</taxon>
        <taxon>Haemonchus</taxon>
    </lineage>
</organism>